<gene>
    <name evidence="1" type="ORF">BPO_1639</name>
</gene>
<organism evidence="1 2">
    <name type="scientific">Bergeyella porcorum</name>
    <dbReference type="NCBI Taxonomy" id="1735111"/>
    <lineage>
        <taxon>Bacteria</taxon>
        <taxon>Pseudomonadati</taxon>
        <taxon>Bacteroidota</taxon>
        <taxon>Flavobacteriia</taxon>
        <taxon>Flavobacteriales</taxon>
        <taxon>Weeksellaceae</taxon>
        <taxon>Bergeyella</taxon>
    </lineage>
</organism>
<name>A0AAU0F8I0_9FLAO</name>
<accession>A0AAU0F8I0</accession>
<proteinExistence type="predicted"/>
<dbReference type="RefSeq" id="WP_327983754.1">
    <property type="nucleotide sequence ID" value="NZ_CP136426.1"/>
</dbReference>
<evidence type="ECO:0000313" key="1">
    <source>
        <dbReference type="EMBL" id="WOC52286.1"/>
    </source>
</evidence>
<keyword evidence="2" id="KW-1185">Reference proteome</keyword>
<evidence type="ECO:0000313" key="2">
    <source>
        <dbReference type="Proteomes" id="UP001432059"/>
    </source>
</evidence>
<dbReference type="EMBL" id="CP136426">
    <property type="protein sequence ID" value="WOC52286.1"/>
    <property type="molecule type" value="Genomic_DNA"/>
</dbReference>
<evidence type="ECO:0008006" key="3">
    <source>
        <dbReference type="Google" id="ProtNLM"/>
    </source>
</evidence>
<protein>
    <recommendedName>
        <fullName evidence="3">TNase-like domain-containing protein</fullName>
    </recommendedName>
</protein>
<dbReference type="Proteomes" id="UP001432059">
    <property type="component" value="Chromosome"/>
</dbReference>
<reference evidence="1" key="1">
    <citation type="submission" date="2023-10" db="EMBL/GenBank/DDBJ databases">
        <title>Characterization and whole genome sequencing of a novel strain of Bergeyella porcorum QD2021 isolated from pig.</title>
        <authorList>
            <person name="Liu G."/>
            <person name="Chen C."/>
            <person name="Han X."/>
        </authorList>
    </citation>
    <scope>NUCLEOTIDE SEQUENCE</scope>
    <source>
        <strain evidence="1">QD2021</strain>
    </source>
</reference>
<sequence>MSTITTTGNKKVKTLQKEFNTKFPFLRLGIFPMSAKAIVKKGGTITGVDSEKTLSEVRSKVGNGEISIHGRTIVGNLEKQFEEVFGLYVQVCYTNKEGNRYYTSGSDDKKSLSALNKEKEAEGCKKGIWN</sequence>
<dbReference type="AlphaFoldDB" id="A0AAU0F8I0"/>
<dbReference type="KEGG" id="bpor:BPO_1639"/>